<comment type="similarity">
    <text evidence="2">In the N-terminal section; belongs to the shikimate kinase family.</text>
</comment>
<feature type="compositionally biased region" description="Low complexity" evidence="7">
    <location>
        <begin position="52"/>
        <end position="63"/>
    </location>
</feature>
<dbReference type="InterPro" id="IPR046346">
    <property type="entry name" value="Aminoacid_DH-like_N_sf"/>
</dbReference>
<evidence type="ECO:0000259" key="8">
    <source>
        <dbReference type="Pfam" id="PF01488"/>
    </source>
</evidence>
<dbReference type="Pfam" id="PF01202">
    <property type="entry name" value="SKI"/>
    <property type="match status" value="1"/>
</dbReference>
<proteinExistence type="inferred from homology"/>
<comment type="caution">
    <text evidence="11">The sequence shown here is derived from an EMBL/GenBank/DDBJ whole genome shotgun (WGS) entry which is preliminary data.</text>
</comment>
<evidence type="ECO:0000256" key="6">
    <source>
        <dbReference type="ARBA" id="ARBA00023163"/>
    </source>
</evidence>
<sequence>MATATVGSKRSFSTMIDNAAPSIEWASPPSLQRAKTPASYGYNRHLGGIADSRNSSARSTPRTTPTPVPPPTECRRRFESNASIVLVGIRGTGKSTLAIMASMACRRRVVDVEVRFQEATGFSSAKYRKQFGASNHNLRQEELLRNILQTHDKDAIIVCNGSALERSGQVLLQDFSNAHPVIHIFRDIASVHSYLEVVELSKLQDLVAFTAPIFRRCSNYEFYNISESKAALSVVPVNQPSVPAFLTLKRAERTFLKFLSMIISPAATYGVGQGVPISFEPGFPLSEVPVELRKYTCAVQVPLSDLDPEEVDIEGLEFGSDAFEVVVEPVEIEQRFQQLPTDRADRISNAIAKIRRSTVVPVIYHVTPAAEHSSNVAYLEHIRHGLRMAPEFATIDLSLDEANVRDIIESRGSTKIIGHLHTSVDWYNPFWIEKYEAAMRLGCAAVRFTRPANFMDDNQAIQSFRNKIYDKPRSIPLICFNTGRPGRRSACFNQVLTSVIPASVRDGPSFQSRTEHNPETSWLTVREATHILYASFTYDPMRFYIVGAHAGYSLSPAMHNAAYKACGMPHNYTTVQTSTLNTLQELVQDPSFGGTAITQPFKLEVISLVHSMSRHARAIGAVNTLIPVRHINDDGTIPGDLDLFKERNQSGPVKALYGDNTDWIGIKSCIRRGLSPANAVRPSTCSLVIGAGGMARAAVYALLQLGVKHIAVYNRTAAHAEKLVAHFDRLVASSADTGLLPLSGQNAEPTFHVLLSRDDAWPADLRPPTIILSCIPTHPADGAPSPGFTLPQQWMHSLTGGVVIELAYRTLNTPLMRQIREVRSRAWVCMDGLDLLPEQGFAQFELFTAKRAPRRVMREEVLRSWTDEQGRSDPAMVQTRLEAIDEQEP</sequence>
<dbReference type="Pfam" id="PF01487">
    <property type="entry name" value="DHquinase_I"/>
    <property type="match status" value="1"/>
</dbReference>
<evidence type="ECO:0000256" key="2">
    <source>
        <dbReference type="ARBA" id="ARBA00009349"/>
    </source>
</evidence>
<evidence type="ECO:0000256" key="3">
    <source>
        <dbReference type="ARBA" id="ARBA00022491"/>
    </source>
</evidence>
<protein>
    <recommendedName>
        <fullName evidence="13">Quinate repressor protein</fullName>
    </recommendedName>
</protein>
<dbReference type="GO" id="GO:0003855">
    <property type="term" value="F:3-dehydroquinate dehydratase activity"/>
    <property type="evidence" value="ECO:0007669"/>
    <property type="project" value="InterPro"/>
</dbReference>
<dbReference type="Proteomes" id="UP001152607">
    <property type="component" value="Unassembled WGS sequence"/>
</dbReference>
<evidence type="ECO:0000313" key="11">
    <source>
        <dbReference type="EMBL" id="CAI6340081.1"/>
    </source>
</evidence>
<dbReference type="CDD" id="cd00502">
    <property type="entry name" value="DHQase_I"/>
    <property type="match status" value="1"/>
</dbReference>
<dbReference type="PANTHER" id="PTHR21090:SF27">
    <property type="entry name" value="QUINATE REPRESSOR PROTEIN"/>
    <property type="match status" value="1"/>
</dbReference>
<dbReference type="Pfam" id="PF01488">
    <property type="entry name" value="Shikimate_DH"/>
    <property type="match status" value="1"/>
</dbReference>
<dbReference type="PANTHER" id="PTHR21090">
    <property type="entry name" value="AROM/DEHYDROQUINATE SYNTHASE"/>
    <property type="match status" value="1"/>
</dbReference>
<accession>A0A9W4UPT5</accession>
<dbReference type="InterPro" id="IPR001381">
    <property type="entry name" value="DHquinase_I"/>
</dbReference>
<dbReference type="FunFam" id="3.40.50.720:FF:000386">
    <property type="entry name" value="Quinate repressor protein"/>
    <property type="match status" value="1"/>
</dbReference>
<keyword evidence="6" id="KW-0804">Transcription</keyword>
<keyword evidence="5" id="KW-0805">Transcription regulation</keyword>
<evidence type="ECO:0000256" key="5">
    <source>
        <dbReference type="ARBA" id="ARBA00023015"/>
    </source>
</evidence>
<dbReference type="InterPro" id="IPR013708">
    <property type="entry name" value="Shikimate_DH-bd_N"/>
</dbReference>
<dbReference type="InterPro" id="IPR036291">
    <property type="entry name" value="NAD(P)-bd_dom_sf"/>
</dbReference>
<gene>
    <name evidence="11" type="ORF">PDIGIT_LOCUS13249</name>
</gene>
<dbReference type="InterPro" id="IPR027417">
    <property type="entry name" value="P-loop_NTPase"/>
</dbReference>
<evidence type="ECO:0000256" key="4">
    <source>
        <dbReference type="ARBA" id="ARBA00022911"/>
    </source>
</evidence>
<evidence type="ECO:0000256" key="1">
    <source>
        <dbReference type="ARBA" id="ARBA00006477"/>
    </source>
</evidence>
<dbReference type="GO" id="GO:0009423">
    <property type="term" value="P:chorismate biosynthetic process"/>
    <property type="evidence" value="ECO:0007669"/>
    <property type="project" value="TreeGrafter"/>
</dbReference>
<reference evidence="11" key="1">
    <citation type="submission" date="2023-01" db="EMBL/GenBank/DDBJ databases">
        <authorList>
            <person name="Van Ghelder C."/>
            <person name="Rancurel C."/>
        </authorList>
    </citation>
    <scope>NUCLEOTIDE SEQUENCE</scope>
    <source>
        <strain evidence="11">CNCM I-4278</strain>
    </source>
</reference>
<dbReference type="InterPro" id="IPR041121">
    <property type="entry name" value="SDH_C"/>
</dbReference>
<dbReference type="SUPFAM" id="SSF51569">
    <property type="entry name" value="Aldolase"/>
    <property type="match status" value="1"/>
</dbReference>
<evidence type="ECO:0000256" key="7">
    <source>
        <dbReference type="SAM" id="MobiDB-lite"/>
    </source>
</evidence>
<dbReference type="FunFam" id="3.40.50.10860:FF:000019">
    <property type="entry name" value="Quinate pathway repressor protein QutR"/>
    <property type="match status" value="1"/>
</dbReference>
<feature type="region of interest" description="Disordered" evidence="7">
    <location>
        <begin position="45"/>
        <end position="72"/>
    </location>
</feature>
<dbReference type="CDD" id="cd01065">
    <property type="entry name" value="NAD_bind_Shikimate_DH"/>
    <property type="match status" value="1"/>
</dbReference>
<evidence type="ECO:0000259" key="9">
    <source>
        <dbReference type="Pfam" id="PF08501"/>
    </source>
</evidence>
<evidence type="ECO:0008006" key="13">
    <source>
        <dbReference type="Google" id="ProtNLM"/>
    </source>
</evidence>
<comment type="similarity">
    <text evidence="1">In the 2nd section; belongs to the type-I 3-dehydroquinase family.</text>
</comment>
<dbReference type="Pfam" id="PF08501">
    <property type="entry name" value="Shikimate_dh_N"/>
    <property type="match status" value="1"/>
</dbReference>
<dbReference type="SUPFAM" id="SSF51735">
    <property type="entry name" value="NAD(P)-binding Rossmann-fold domains"/>
    <property type="match status" value="1"/>
</dbReference>
<feature type="domain" description="SDH C-terminal" evidence="10">
    <location>
        <begin position="832"/>
        <end position="862"/>
    </location>
</feature>
<dbReference type="OrthoDB" id="4415835at2759"/>
<dbReference type="SUPFAM" id="SSF52540">
    <property type="entry name" value="P-loop containing nucleoside triphosphate hydrolases"/>
    <property type="match status" value="1"/>
</dbReference>
<dbReference type="Gene3D" id="3.40.50.10860">
    <property type="entry name" value="Leucine Dehydrogenase, chain A, domain 1"/>
    <property type="match status" value="1"/>
</dbReference>
<dbReference type="Gene3D" id="3.40.50.720">
    <property type="entry name" value="NAD(P)-binding Rossmann-like Domain"/>
    <property type="match status" value="1"/>
</dbReference>
<dbReference type="InterPro" id="IPR013785">
    <property type="entry name" value="Aldolase_TIM"/>
</dbReference>
<keyword evidence="4" id="KW-0672">Quinate metabolism</keyword>
<dbReference type="AlphaFoldDB" id="A0A9W4UPT5"/>
<dbReference type="Gene3D" id="3.40.50.300">
    <property type="entry name" value="P-loop containing nucleotide triphosphate hydrolases"/>
    <property type="match status" value="1"/>
</dbReference>
<organism evidence="11 12">
    <name type="scientific">Periconia digitata</name>
    <dbReference type="NCBI Taxonomy" id="1303443"/>
    <lineage>
        <taxon>Eukaryota</taxon>
        <taxon>Fungi</taxon>
        <taxon>Dikarya</taxon>
        <taxon>Ascomycota</taxon>
        <taxon>Pezizomycotina</taxon>
        <taxon>Dothideomycetes</taxon>
        <taxon>Pleosporomycetidae</taxon>
        <taxon>Pleosporales</taxon>
        <taxon>Massarineae</taxon>
        <taxon>Periconiaceae</taxon>
        <taxon>Periconia</taxon>
    </lineage>
</organism>
<evidence type="ECO:0000313" key="12">
    <source>
        <dbReference type="Proteomes" id="UP001152607"/>
    </source>
</evidence>
<feature type="domain" description="Shikimate dehydrogenase substrate binding N-terminal" evidence="9">
    <location>
        <begin position="545"/>
        <end position="625"/>
    </location>
</feature>
<dbReference type="GO" id="GO:0003866">
    <property type="term" value="F:3-phosphoshikimate 1-carboxyvinyltransferase activity"/>
    <property type="evidence" value="ECO:0007669"/>
    <property type="project" value="TreeGrafter"/>
</dbReference>
<evidence type="ECO:0000259" key="10">
    <source>
        <dbReference type="Pfam" id="PF18317"/>
    </source>
</evidence>
<keyword evidence="3" id="KW-0678">Repressor</keyword>
<dbReference type="SUPFAM" id="SSF53223">
    <property type="entry name" value="Aminoacid dehydrogenase-like, N-terminal domain"/>
    <property type="match status" value="1"/>
</dbReference>
<dbReference type="InterPro" id="IPR031322">
    <property type="entry name" value="Shikimate/glucono_kinase"/>
</dbReference>
<dbReference type="GO" id="GO:0004764">
    <property type="term" value="F:shikimate 3-dehydrogenase (NADP+) activity"/>
    <property type="evidence" value="ECO:0007669"/>
    <property type="project" value="InterPro"/>
</dbReference>
<feature type="domain" description="Quinate/shikimate 5-dehydrogenase/glutamyl-tRNA reductase" evidence="8">
    <location>
        <begin position="687"/>
        <end position="728"/>
    </location>
</feature>
<dbReference type="Pfam" id="PF18317">
    <property type="entry name" value="SDH_C"/>
    <property type="match status" value="1"/>
</dbReference>
<dbReference type="EMBL" id="CAOQHR010000010">
    <property type="protein sequence ID" value="CAI6340081.1"/>
    <property type="molecule type" value="Genomic_DNA"/>
</dbReference>
<dbReference type="Gene3D" id="3.20.20.70">
    <property type="entry name" value="Aldolase class I"/>
    <property type="match status" value="1"/>
</dbReference>
<name>A0A9W4UPT5_9PLEO</name>
<dbReference type="InterPro" id="IPR006151">
    <property type="entry name" value="Shikm_DH/Glu-tRNA_Rdtase"/>
</dbReference>
<keyword evidence="12" id="KW-1185">Reference proteome</keyword>